<evidence type="ECO:0000313" key="3">
    <source>
        <dbReference type="EMBL" id="KAA5229867.1"/>
    </source>
</evidence>
<evidence type="ECO:0000313" key="6">
    <source>
        <dbReference type="Proteomes" id="UP000440198"/>
    </source>
</evidence>
<keyword evidence="6" id="KW-1185">Reference proteome</keyword>
<feature type="domain" description="Glycosyltransferase 2-like" evidence="2">
    <location>
        <begin position="5"/>
        <end position="116"/>
    </location>
</feature>
<dbReference type="GeneID" id="92987791"/>
<dbReference type="CDD" id="cd02511">
    <property type="entry name" value="Beta4Glucosyltransferase"/>
    <property type="match status" value="1"/>
</dbReference>
<evidence type="ECO:0000313" key="4">
    <source>
        <dbReference type="EMBL" id="KAA5257170.1"/>
    </source>
</evidence>
<organism evidence="3 5">
    <name type="scientific">Bacteroides finegoldii</name>
    <dbReference type="NCBI Taxonomy" id="338188"/>
    <lineage>
        <taxon>Bacteria</taxon>
        <taxon>Pseudomonadati</taxon>
        <taxon>Bacteroidota</taxon>
        <taxon>Bacteroidia</taxon>
        <taxon>Bacteroidales</taxon>
        <taxon>Bacteroidaceae</taxon>
        <taxon>Bacteroides</taxon>
    </lineage>
</organism>
<comment type="similarity">
    <text evidence="1">Belongs to the glycosyltransferase 2 family. WaaE/KdtX subfamily.</text>
</comment>
<evidence type="ECO:0000313" key="5">
    <source>
        <dbReference type="Proteomes" id="UP000421791"/>
    </source>
</evidence>
<accession>A0A7J4YNF3</accession>
<dbReference type="SUPFAM" id="SSF53448">
    <property type="entry name" value="Nucleotide-diphospho-sugar transferases"/>
    <property type="match status" value="1"/>
</dbReference>
<dbReference type="Gene3D" id="3.90.550.10">
    <property type="entry name" value="Spore Coat Polysaccharide Biosynthesis Protein SpsA, Chain A"/>
    <property type="match status" value="1"/>
</dbReference>
<sequence>MLDLSVIILTYNEERHIARSIDNVKRIAKQVYVVDSYSTDKTCDIAREHGAVVLQNKYVNQAQQFIWAMENCPVKTEWTMRLDADEYLTDELIEEVEKKLPLLPANVAGCMLPRNVVLFGRELKHGKLRTIRLMRLWRTGKAMMEQRWMDEQIYVTEGDTVDMKHRFIDENLNGLTEWTQKHNNYANREIVAAYEGYWNDIVLGGNGLESRNREKGKYYKLPKFLRAFMYFFVRYICFGGFLDGKPGFIWATLQAYWYRYLIDAKIEEMEYYIGKNPTPQEMRTYFKERFNINVDK</sequence>
<dbReference type="Proteomes" id="UP000440198">
    <property type="component" value="Unassembled WGS sequence"/>
</dbReference>
<dbReference type="GO" id="GO:0016740">
    <property type="term" value="F:transferase activity"/>
    <property type="evidence" value="ECO:0007669"/>
    <property type="project" value="UniProtKB-KW"/>
</dbReference>
<dbReference type="AlphaFoldDB" id="A0A7J4YNF3"/>
<name>A0A7J4YNF3_9BACE</name>
<evidence type="ECO:0000256" key="1">
    <source>
        <dbReference type="ARBA" id="ARBA00038494"/>
    </source>
</evidence>
<gene>
    <name evidence="4" type="ORF">F2Z09_11135</name>
    <name evidence="3" type="ORF">F2Z22_12125</name>
</gene>
<dbReference type="Pfam" id="PF00535">
    <property type="entry name" value="Glycos_transf_2"/>
    <property type="match status" value="1"/>
</dbReference>
<dbReference type="EMBL" id="VWAG01000017">
    <property type="protein sequence ID" value="KAA5257170.1"/>
    <property type="molecule type" value="Genomic_DNA"/>
</dbReference>
<evidence type="ECO:0000259" key="2">
    <source>
        <dbReference type="Pfam" id="PF00535"/>
    </source>
</evidence>
<dbReference type="RefSeq" id="WP_007755391.1">
    <property type="nucleotide sequence ID" value="NZ_DYAR01000006.1"/>
</dbReference>
<dbReference type="InterPro" id="IPR029044">
    <property type="entry name" value="Nucleotide-diphossugar_trans"/>
</dbReference>
<dbReference type="EMBL" id="VWAK01000018">
    <property type="protein sequence ID" value="KAA5229867.1"/>
    <property type="molecule type" value="Genomic_DNA"/>
</dbReference>
<keyword evidence="3" id="KW-0808">Transferase</keyword>
<dbReference type="Proteomes" id="UP000421791">
    <property type="component" value="Unassembled WGS sequence"/>
</dbReference>
<dbReference type="PANTHER" id="PTHR43630">
    <property type="entry name" value="POLY-BETA-1,6-N-ACETYL-D-GLUCOSAMINE SYNTHASE"/>
    <property type="match status" value="1"/>
</dbReference>
<reference evidence="5 6" key="1">
    <citation type="journal article" date="2019" name="Nat. Med.">
        <title>A library of human gut bacterial isolates paired with longitudinal multiomics data enables mechanistic microbiome research.</title>
        <authorList>
            <person name="Poyet M."/>
            <person name="Groussin M."/>
            <person name="Gibbons S.M."/>
            <person name="Avila-Pacheco J."/>
            <person name="Jiang X."/>
            <person name="Kearney S.M."/>
            <person name="Perrotta A.R."/>
            <person name="Berdy B."/>
            <person name="Zhao S."/>
            <person name="Lieberman T.D."/>
            <person name="Swanson P.K."/>
            <person name="Smith M."/>
            <person name="Roesemann S."/>
            <person name="Alexander J.E."/>
            <person name="Rich S.A."/>
            <person name="Livny J."/>
            <person name="Vlamakis H."/>
            <person name="Clish C."/>
            <person name="Bullock K."/>
            <person name="Deik A."/>
            <person name="Scott J."/>
            <person name="Pierce K.A."/>
            <person name="Xavier R.J."/>
            <person name="Alm E.J."/>
        </authorList>
    </citation>
    <scope>NUCLEOTIDE SEQUENCE [LARGE SCALE GENOMIC DNA]</scope>
    <source>
        <strain evidence="4 6">BIOML-A2</strain>
        <strain evidence="3 5">BIOML-A6</strain>
    </source>
</reference>
<comment type="caution">
    <text evidence="3">The sequence shown here is derived from an EMBL/GenBank/DDBJ whole genome shotgun (WGS) entry which is preliminary data.</text>
</comment>
<proteinExistence type="inferred from homology"/>
<dbReference type="InterPro" id="IPR001173">
    <property type="entry name" value="Glyco_trans_2-like"/>
</dbReference>
<protein>
    <submittedName>
        <fullName evidence="3">Glycosyltransferase family 2 protein</fullName>
    </submittedName>
</protein>
<dbReference type="PANTHER" id="PTHR43630:SF2">
    <property type="entry name" value="GLYCOSYLTRANSFERASE"/>
    <property type="match status" value="1"/>
</dbReference>